<keyword evidence="1" id="KW-1133">Transmembrane helix</keyword>
<dbReference type="EMBL" id="JAIWYP010000013">
    <property type="protein sequence ID" value="KAH3719540.1"/>
    <property type="molecule type" value="Genomic_DNA"/>
</dbReference>
<reference evidence="2" key="2">
    <citation type="submission" date="2020-11" db="EMBL/GenBank/DDBJ databases">
        <authorList>
            <person name="McCartney M.A."/>
            <person name="Auch B."/>
            <person name="Kono T."/>
            <person name="Mallez S."/>
            <person name="Becker A."/>
            <person name="Gohl D.M."/>
            <person name="Silverstein K.A.T."/>
            <person name="Koren S."/>
            <person name="Bechman K.B."/>
            <person name="Herman A."/>
            <person name="Abrahante J.E."/>
            <person name="Garbe J."/>
        </authorList>
    </citation>
    <scope>NUCLEOTIDE SEQUENCE</scope>
    <source>
        <strain evidence="2">Duluth1</strain>
        <tissue evidence="2">Whole animal</tissue>
    </source>
</reference>
<feature type="transmembrane region" description="Helical" evidence="1">
    <location>
        <begin position="37"/>
        <end position="57"/>
    </location>
</feature>
<proteinExistence type="predicted"/>
<keyword evidence="1" id="KW-0812">Transmembrane</keyword>
<reference evidence="2" key="1">
    <citation type="journal article" date="2019" name="bioRxiv">
        <title>The Genome of the Zebra Mussel, Dreissena polymorpha: A Resource for Invasive Species Research.</title>
        <authorList>
            <person name="McCartney M.A."/>
            <person name="Auch B."/>
            <person name="Kono T."/>
            <person name="Mallez S."/>
            <person name="Zhang Y."/>
            <person name="Obille A."/>
            <person name="Becker A."/>
            <person name="Abrahante J.E."/>
            <person name="Garbe J."/>
            <person name="Badalamenti J.P."/>
            <person name="Herman A."/>
            <person name="Mangelson H."/>
            <person name="Liachko I."/>
            <person name="Sullivan S."/>
            <person name="Sone E.D."/>
            <person name="Koren S."/>
            <person name="Silverstein K.A.T."/>
            <person name="Beckman K.B."/>
            <person name="Gohl D.M."/>
        </authorList>
    </citation>
    <scope>NUCLEOTIDE SEQUENCE</scope>
    <source>
        <strain evidence="2">Duluth1</strain>
        <tissue evidence="2">Whole animal</tissue>
    </source>
</reference>
<accession>A0A9D4HHQ8</accession>
<feature type="transmembrane region" description="Helical" evidence="1">
    <location>
        <begin position="9"/>
        <end position="25"/>
    </location>
</feature>
<evidence type="ECO:0000256" key="1">
    <source>
        <dbReference type="SAM" id="Phobius"/>
    </source>
</evidence>
<organism evidence="2 3">
    <name type="scientific">Dreissena polymorpha</name>
    <name type="common">Zebra mussel</name>
    <name type="synonym">Mytilus polymorpha</name>
    <dbReference type="NCBI Taxonomy" id="45954"/>
    <lineage>
        <taxon>Eukaryota</taxon>
        <taxon>Metazoa</taxon>
        <taxon>Spiralia</taxon>
        <taxon>Lophotrochozoa</taxon>
        <taxon>Mollusca</taxon>
        <taxon>Bivalvia</taxon>
        <taxon>Autobranchia</taxon>
        <taxon>Heteroconchia</taxon>
        <taxon>Euheterodonta</taxon>
        <taxon>Imparidentia</taxon>
        <taxon>Neoheterodontei</taxon>
        <taxon>Myida</taxon>
        <taxon>Dreissenoidea</taxon>
        <taxon>Dreissenidae</taxon>
        <taxon>Dreissena</taxon>
    </lineage>
</organism>
<comment type="caution">
    <text evidence="2">The sequence shown here is derived from an EMBL/GenBank/DDBJ whole genome shotgun (WGS) entry which is preliminary data.</text>
</comment>
<keyword evidence="3" id="KW-1185">Reference proteome</keyword>
<evidence type="ECO:0000313" key="2">
    <source>
        <dbReference type="EMBL" id="KAH3719540.1"/>
    </source>
</evidence>
<gene>
    <name evidence="2" type="ORF">DPMN_062377</name>
</gene>
<protein>
    <submittedName>
        <fullName evidence="2">Uncharacterized protein</fullName>
    </submittedName>
</protein>
<dbReference type="Proteomes" id="UP000828390">
    <property type="component" value="Unassembled WGS sequence"/>
</dbReference>
<dbReference type="AlphaFoldDB" id="A0A9D4HHQ8"/>
<name>A0A9D4HHQ8_DREPO</name>
<sequence>MIAVSVKVVLKYLISLFMFFVPLYTSRCTDHFRPGEIPIPLAVWKVTHWLLLTSVMLTMSGRRFPTMRCLCAAAGSPSPVLWLSLLPAEEYSPQEPIPLSIPNNILGVQKPKVICLFILVYVIYKVS</sequence>
<evidence type="ECO:0000313" key="3">
    <source>
        <dbReference type="Proteomes" id="UP000828390"/>
    </source>
</evidence>
<keyword evidence="1" id="KW-0472">Membrane</keyword>